<gene>
    <name evidence="1" type="ORF">Baya_6946</name>
</gene>
<organism evidence="1 2">
    <name type="scientific">Bagarius yarrelli</name>
    <name type="common">Goonch</name>
    <name type="synonym">Bagrus yarrelli</name>
    <dbReference type="NCBI Taxonomy" id="175774"/>
    <lineage>
        <taxon>Eukaryota</taxon>
        <taxon>Metazoa</taxon>
        <taxon>Chordata</taxon>
        <taxon>Craniata</taxon>
        <taxon>Vertebrata</taxon>
        <taxon>Euteleostomi</taxon>
        <taxon>Actinopterygii</taxon>
        <taxon>Neopterygii</taxon>
        <taxon>Teleostei</taxon>
        <taxon>Ostariophysi</taxon>
        <taxon>Siluriformes</taxon>
        <taxon>Sisoridae</taxon>
        <taxon>Sisorinae</taxon>
        <taxon>Bagarius</taxon>
    </lineage>
</organism>
<accession>A0A556U3D4</accession>
<keyword evidence="2" id="KW-1185">Reference proteome</keyword>
<dbReference type="Proteomes" id="UP000319801">
    <property type="component" value="Unassembled WGS sequence"/>
</dbReference>
<reference evidence="1 2" key="1">
    <citation type="journal article" date="2019" name="Genome Biol. Evol.">
        <title>Whole-Genome Sequencing of the Giant Devil Catfish, Bagarius yarrelli.</title>
        <authorList>
            <person name="Jiang W."/>
            <person name="Lv Y."/>
            <person name="Cheng L."/>
            <person name="Yang K."/>
            <person name="Chao B."/>
            <person name="Wang X."/>
            <person name="Li Y."/>
            <person name="Pan X."/>
            <person name="You X."/>
            <person name="Zhang Y."/>
            <person name="Yang J."/>
            <person name="Li J."/>
            <person name="Zhang X."/>
            <person name="Liu S."/>
            <person name="Sun C."/>
            <person name="Yang J."/>
            <person name="Shi Q."/>
        </authorList>
    </citation>
    <scope>NUCLEOTIDE SEQUENCE [LARGE SCALE GENOMIC DNA]</scope>
    <source>
        <strain evidence="1">JWS20170419001</strain>
        <tissue evidence="1">Muscle</tissue>
    </source>
</reference>
<protein>
    <submittedName>
        <fullName evidence="1">Uncharacterized protein</fullName>
    </submittedName>
</protein>
<evidence type="ECO:0000313" key="1">
    <source>
        <dbReference type="EMBL" id="TSM28164.1"/>
    </source>
</evidence>
<dbReference type="EMBL" id="VCAZ01000043">
    <property type="protein sequence ID" value="TSM28164.1"/>
    <property type="molecule type" value="Genomic_DNA"/>
</dbReference>
<name>A0A556U3D4_BAGYA</name>
<comment type="caution">
    <text evidence="1">The sequence shown here is derived from an EMBL/GenBank/DDBJ whole genome shotgun (WGS) entry which is preliminary data.</text>
</comment>
<proteinExistence type="predicted"/>
<evidence type="ECO:0000313" key="2">
    <source>
        <dbReference type="Proteomes" id="UP000319801"/>
    </source>
</evidence>
<sequence>MCTDITDSPFDMTGYHFSKLANAVPLFRKPRFTGFLAGLLTLGRLQSSALKEPLLQTDNHASGCRAELTGVMEDPQRVNICIPAQTRVMGNPGENLAFLQPDVG</sequence>
<dbReference type="AlphaFoldDB" id="A0A556U3D4"/>